<dbReference type="EMBL" id="JAJJMA010082776">
    <property type="protein sequence ID" value="MCL7028728.1"/>
    <property type="molecule type" value="Genomic_DNA"/>
</dbReference>
<evidence type="ECO:0000256" key="1">
    <source>
        <dbReference type="SAM" id="MobiDB-lite"/>
    </source>
</evidence>
<accession>A0AA41V8V6</accession>
<gene>
    <name evidence="2" type="ORF">MKW94_021317</name>
</gene>
<reference evidence="2" key="1">
    <citation type="submission" date="2022-03" db="EMBL/GenBank/DDBJ databases">
        <title>A functionally conserved STORR gene fusion in Papaver species that diverged 16.8 million years ago.</title>
        <authorList>
            <person name="Catania T."/>
        </authorList>
    </citation>
    <scope>NUCLEOTIDE SEQUENCE</scope>
    <source>
        <strain evidence="2">S-191538</strain>
    </source>
</reference>
<dbReference type="Proteomes" id="UP001177140">
    <property type="component" value="Unassembled WGS sequence"/>
</dbReference>
<sequence length="146" mass="17046">MAYCHQSSLLGQLKVDDPKDIEKDMCLHTYVIELPGVKAESVKTRVSEGRFLIIEAQGCKEAVSPLEAELEKMARESQERIEKMRRETQEIKRKTQETKRKTQEIKRKTQERVEEMKRESQERVEQIRGSSSRESRNRGREEVPAG</sequence>
<feature type="non-terminal residue" evidence="2">
    <location>
        <position position="146"/>
    </location>
</feature>
<evidence type="ECO:0008006" key="4">
    <source>
        <dbReference type="Google" id="ProtNLM"/>
    </source>
</evidence>
<feature type="region of interest" description="Disordered" evidence="1">
    <location>
        <begin position="75"/>
        <end position="146"/>
    </location>
</feature>
<evidence type="ECO:0000313" key="2">
    <source>
        <dbReference type="EMBL" id="MCL7028728.1"/>
    </source>
</evidence>
<dbReference type="AlphaFoldDB" id="A0AA41V8V6"/>
<proteinExistence type="predicted"/>
<keyword evidence="3" id="KW-1185">Reference proteome</keyword>
<protein>
    <recommendedName>
        <fullName evidence="4">SHSP domain-containing protein</fullName>
    </recommendedName>
</protein>
<comment type="caution">
    <text evidence="2">The sequence shown here is derived from an EMBL/GenBank/DDBJ whole genome shotgun (WGS) entry which is preliminary data.</text>
</comment>
<name>A0AA41V8V6_PAPNU</name>
<organism evidence="2 3">
    <name type="scientific">Papaver nudicaule</name>
    <name type="common">Iceland poppy</name>
    <dbReference type="NCBI Taxonomy" id="74823"/>
    <lineage>
        <taxon>Eukaryota</taxon>
        <taxon>Viridiplantae</taxon>
        <taxon>Streptophyta</taxon>
        <taxon>Embryophyta</taxon>
        <taxon>Tracheophyta</taxon>
        <taxon>Spermatophyta</taxon>
        <taxon>Magnoliopsida</taxon>
        <taxon>Ranunculales</taxon>
        <taxon>Papaveraceae</taxon>
        <taxon>Papaveroideae</taxon>
        <taxon>Papaver</taxon>
    </lineage>
</organism>
<evidence type="ECO:0000313" key="3">
    <source>
        <dbReference type="Proteomes" id="UP001177140"/>
    </source>
</evidence>